<name>A0A225WRD2_9STRA</name>
<evidence type="ECO:0000313" key="2">
    <source>
        <dbReference type="EMBL" id="OWZ20194.1"/>
    </source>
</evidence>
<organism evidence="2 3">
    <name type="scientific">Phytophthora megakarya</name>
    <dbReference type="NCBI Taxonomy" id="4795"/>
    <lineage>
        <taxon>Eukaryota</taxon>
        <taxon>Sar</taxon>
        <taxon>Stramenopiles</taxon>
        <taxon>Oomycota</taxon>
        <taxon>Peronosporomycetes</taxon>
        <taxon>Peronosporales</taxon>
        <taxon>Peronosporaceae</taxon>
        <taxon>Phytophthora</taxon>
    </lineage>
</organism>
<evidence type="ECO:0000313" key="3">
    <source>
        <dbReference type="Proteomes" id="UP000198211"/>
    </source>
</evidence>
<gene>
    <name evidence="2" type="ORF">PHMEG_0005428</name>
</gene>
<sequence length="166" mass="18589">MIPHLIRRCPLVPTDVRLQWLESLIVHRPPVASTRSDATHSEASDTEWGTAENKYVAIRPADAQATESQARHPAVSTHNDSTPVEASDMEVVEPQAPELGWHSQSQLKHLAVLRIKADVAKYKARAMETKYHAMAMEAEFMAEKMAARVKLQDMGIPEDEIDELVE</sequence>
<proteinExistence type="predicted"/>
<protein>
    <submittedName>
        <fullName evidence="2">Uncharacterized protein</fullName>
    </submittedName>
</protein>
<evidence type="ECO:0000256" key="1">
    <source>
        <dbReference type="SAM" id="MobiDB-lite"/>
    </source>
</evidence>
<dbReference type="EMBL" id="NBNE01000351">
    <property type="protein sequence ID" value="OWZ20194.1"/>
    <property type="molecule type" value="Genomic_DNA"/>
</dbReference>
<feature type="region of interest" description="Disordered" evidence="1">
    <location>
        <begin position="32"/>
        <end position="82"/>
    </location>
</feature>
<comment type="caution">
    <text evidence="2">The sequence shown here is derived from an EMBL/GenBank/DDBJ whole genome shotgun (WGS) entry which is preliminary data.</text>
</comment>
<dbReference type="AlphaFoldDB" id="A0A225WRD2"/>
<keyword evidence="3" id="KW-1185">Reference proteome</keyword>
<accession>A0A225WRD2</accession>
<reference evidence="3" key="1">
    <citation type="submission" date="2017-03" db="EMBL/GenBank/DDBJ databases">
        <title>Phytopthora megakarya and P. palmivora, two closely related causual agents of cacao black pod achieved similar genome size and gene model numbers by different mechanisms.</title>
        <authorList>
            <person name="Ali S."/>
            <person name="Shao J."/>
            <person name="Larry D.J."/>
            <person name="Kronmiller B."/>
            <person name="Shen D."/>
            <person name="Strem M.D."/>
            <person name="Melnick R.L."/>
            <person name="Guiltinan M.J."/>
            <person name="Tyler B.M."/>
            <person name="Meinhardt L.W."/>
            <person name="Bailey B.A."/>
        </authorList>
    </citation>
    <scope>NUCLEOTIDE SEQUENCE [LARGE SCALE GENOMIC DNA]</scope>
    <source>
        <strain evidence="3">zdho120</strain>
    </source>
</reference>
<dbReference type="Proteomes" id="UP000198211">
    <property type="component" value="Unassembled WGS sequence"/>
</dbReference>